<dbReference type="GO" id="GO:0032259">
    <property type="term" value="P:methylation"/>
    <property type="evidence" value="ECO:0007669"/>
    <property type="project" value="UniProtKB-KW"/>
</dbReference>
<evidence type="ECO:0000256" key="1">
    <source>
        <dbReference type="ARBA" id="ARBA00005010"/>
    </source>
</evidence>
<dbReference type="NCBIfam" id="NF007922">
    <property type="entry name" value="PRK10637.1"/>
    <property type="match status" value="1"/>
</dbReference>
<feature type="region of interest" description="Uroporphyrinogen-III C-methyltransferase" evidence="15">
    <location>
        <begin position="216"/>
        <end position="458"/>
    </location>
</feature>
<dbReference type="InterPro" id="IPR036291">
    <property type="entry name" value="NAD(P)-bd_dom_sf"/>
</dbReference>
<evidence type="ECO:0000313" key="21">
    <source>
        <dbReference type="Proteomes" id="UP001164472"/>
    </source>
</evidence>
<feature type="active site" description="Proton donor" evidence="15 16">
    <location>
        <position position="270"/>
    </location>
</feature>
<dbReference type="NCBIfam" id="TIGR01470">
    <property type="entry name" value="cysG_Nterm"/>
    <property type="match status" value="1"/>
</dbReference>
<dbReference type="Pfam" id="PF13241">
    <property type="entry name" value="NAD_binding_7"/>
    <property type="match status" value="1"/>
</dbReference>
<dbReference type="RefSeq" id="WP_251812158.1">
    <property type="nucleotide sequence ID" value="NZ_CP101527.1"/>
</dbReference>
<evidence type="ECO:0000256" key="6">
    <source>
        <dbReference type="ARBA" id="ARBA00022691"/>
    </source>
</evidence>
<evidence type="ECO:0000256" key="2">
    <source>
        <dbReference type="ARBA" id="ARBA00005879"/>
    </source>
</evidence>
<keyword evidence="21" id="KW-1185">Reference proteome</keyword>
<comment type="catalytic activity">
    <reaction evidence="15">
        <text>uroporphyrinogen III + 2 S-adenosyl-L-methionine = precorrin-2 + 2 S-adenosyl-L-homocysteine + H(+)</text>
        <dbReference type="Rhea" id="RHEA:32459"/>
        <dbReference type="ChEBI" id="CHEBI:15378"/>
        <dbReference type="ChEBI" id="CHEBI:57308"/>
        <dbReference type="ChEBI" id="CHEBI:57856"/>
        <dbReference type="ChEBI" id="CHEBI:58827"/>
        <dbReference type="ChEBI" id="CHEBI:59789"/>
        <dbReference type="EC" id="2.1.1.107"/>
    </reaction>
</comment>
<feature type="domain" description="Tetrapyrrole methylase" evidence="18">
    <location>
        <begin position="218"/>
        <end position="427"/>
    </location>
</feature>
<dbReference type="NCBIfam" id="NF004790">
    <property type="entry name" value="PRK06136.1"/>
    <property type="match status" value="1"/>
</dbReference>
<dbReference type="GO" id="GO:0009236">
    <property type="term" value="P:cobalamin biosynthetic process"/>
    <property type="evidence" value="ECO:0007669"/>
    <property type="project" value="UniProtKB-UniRule"/>
</dbReference>
<comment type="pathway">
    <text evidence="12 15">Porphyrin-containing compound metabolism; siroheme biosynthesis; precorrin-2 from uroporphyrinogen III: step 1/1.</text>
</comment>
<sequence>MDFLPLYFDLKNASTLVVGSGDAAARKIELLLRAGANVKLCASDPIKPIQLIIDSGSINLVATAFDNALLDDVVLVVAASGDSETDDAIAAEATARNLPVNVVNKAESSSFIFPSIVDRSPIIASVSSSGSLPVLTRLLRSRLESAIPSSFGRLAEVASRYKDQVREKFPDINQRRRFWENHLEGLFAEKIFSGQEQESLTILENSIKSDVFKPGGEVYLVGAGPGDPDLLTFKALRLMRQADIVLYDRLVSQPILDLVRADAERVDVGKERANHTLPQQQINELLVTLAKQGKRVLRLKGGDPFIFGRGGEEIDRLSDEGVPFQVVPGITAASGCSSYAGIPLTHRDFSQSVRFITGHLKDDTCNLPWSDYVQENQTLVFYMGLVGLSIICEQLIAHGMPADMPIALVSKGTTKDQKVVTGTLTTMPNLVETEKVKAPTLIIIGEVVSLRNKLKWLD</sequence>
<evidence type="ECO:0000256" key="16">
    <source>
        <dbReference type="PIRSR" id="PIRSR036426-1"/>
    </source>
</evidence>
<dbReference type="Gene3D" id="3.30.950.10">
    <property type="entry name" value="Methyltransferase, Cobalt-precorrin-4 Transmethylase, Domain 2"/>
    <property type="match status" value="1"/>
</dbReference>
<keyword evidence="10 15" id="KW-0627">Porphyrin biosynthesis</keyword>
<feature type="domain" description="Sirohaem synthase dimerisation" evidence="19">
    <location>
        <begin position="151"/>
        <end position="205"/>
    </location>
</feature>
<comment type="function">
    <text evidence="15">Multifunctional enzyme that catalyzes the SAM-dependent methylations of uroporphyrinogen III at position C-2 and C-7 to form precorrin-2 via precorrin-1. Then it catalyzes the NAD-dependent ring dehydrogenation of precorrin-2 to yield sirohydrochlorin. Finally, it catalyzes the ferrochelation of sirohydrochlorin to yield siroheme.</text>
</comment>
<dbReference type="FunFam" id="3.40.1010.10:FF:000001">
    <property type="entry name" value="Siroheme synthase"/>
    <property type="match status" value="1"/>
</dbReference>
<dbReference type="SUPFAM" id="SSF75615">
    <property type="entry name" value="Siroheme synthase middle domains-like"/>
    <property type="match status" value="1"/>
</dbReference>
<evidence type="ECO:0000256" key="17">
    <source>
        <dbReference type="RuleBase" id="RU003960"/>
    </source>
</evidence>
<evidence type="ECO:0000256" key="9">
    <source>
        <dbReference type="ARBA" id="ARBA00023239"/>
    </source>
</evidence>
<dbReference type="PROSITE" id="PS00840">
    <property type="entry name" value="SUMT_2"/>
    <property type="match status" value="1"/>
</dbReference>
<dbReference type="GO" id="GO:0019354">
    <property type="term" value="P:siroheme biosynthetic process"/>
    <property type="evidence" value="ECO:0007669"/>
    <property type="project" value="UniProtKB-UniRule"/>
</dbReference>
<evidence type="ECO:0000313" key="20">
    <source>
        <dbReference type="EMBL" id="UZW76068.1"/>
    </source>
</evidence>
<dbReference type="EC" id="2.1.1.107" evidence="15"/>
<keyword evidence="6 15" id="KW-0949">S-adenosyl-L-methionine</keyword>
<feature type="modified residue" description="Phosphoserine" evidence="15">
    <location>
        <position position="128"/>
    </location>
</feature>
<dbReference type="InterPro" id="IPR050161">
    <property type="entry name" value="Siro_Cobalamin_biosynth"/>
</dbReference>
<evidence type="ECO:0000256" key="8">
    <source>
        <dbReference type="ARBA" id="ARBA00023027"/>
    </source>
</evidence>
<feature type="binding site" evidence="15">
    <location>
        <position position="306"/>
    </location>
    <ligand>
        <name>S-adenosyl-L-methionine</name>
        <dbReference type="ChEBI" id="CHEBI:59789"/>
    </ligand>
</feature>
<comment type="pathway">
    <text evidence="15">Cofactor biosynthesis; adenosylcobalamin biosynthesis; sirohydrochlorin from precorrin-2: step 1/1.</text>
</comment>
<dbReference type="InterPro" id="IPR037115">
    <property type="entry name" value="Sirohaem_synt_dimer_dom_sf"/>
</dbReference>
<accession>A0A9E8HNX9</accession>
<dbReference type="GO" id="GO:0051287">
    <property type="term" value="F:NAD binding"/>
    <property type="evidence" value="ECO:0007669"/>
    <property type="project" value="InterPro"/>
</dbReference>
<evidence type="ECO:0000256" key="10">
    <source>
        <dbReference type="ARBA" id="ARBA00023244"/>
    </source>
</evidence>
<reference evidence="20" key="1">
    <citation type="submission" date="2022-07" db="EMBL/GenBank/DDBJ databases">
        <title>Alkalimarinus sp. nov., isolated from gut of a Alitta virens.</title>
        <authorList>
            <person name="Yang A.I."/>
            <person name="Shin N.-R."/>
        </authorList>
    </citation>
    <scope>NUCLEOTIDE SEQUENCE</scope>
    <source>
        <strain evidence="20">FA028</strain>
    </source>
</reference>
<comment type="catalytic activity">
    <reaction evidence="15">
        <text>siroheme + 2 H(+) = sirohydrochlorin + Fe(2+)</text>
        <dbReference type="Rhea" id="RHEA:24360"/>
        <dbReference type="ChEBI" id="CHEBI:15378"/>
        <dbReference type="ChEBI" id="CHEBI:29033"/>
        <dbReference type="ChEBI" id="CHEBI:58351"/>
        <dbReference type="ChEBI" id="CHEBI:60052"/>
        <dbReference type="EC" id="4.99.1.4"/>
    </reaction>
</comment>
<evidence type="ECO:0000256" key="5">
    <source>
        <dbReference type="ARBA" id="ARBA00022679"/>
    </source>
</evidence>
<dbReference type="PANTHER" id="PTHR45790:SF1">
    <property type="entry name" value="SIROHEME SYNTHASE"/>
    <property type="match status" value="1"/>
</dbReference>
<comment type="similarity">
    <text evidence="15">In the N-terminal section; belongs to the precorrin-2 dehydrogenase / sirohydrochlorin ferrochelatase family.</text>
</comment>
<dbReference type="InterPro" id="IPR006367">
    <property type="entry name" value="Sirohaem_synthase_N"/>
</dbReference>
<keyword evidence="15" id="KW-0597">Phosphoprotein</keyword>
<dbReference type="NCBIfam" id="TIGR01469">
    <property type="entry name" value="cobA_cysG_Cterm"/>
    <property type="match status" value="1"/>
</dbReference>
<proteinExistence type="inferred from homology"/>
<evidence type="ECO:0000256" key="12">
    <source>
        <dbReference type="ARBA" id="ARBA00025705"/>
    </source>
</evidence>
<dbReference type="PIRSF" id="PIRSF036426">
    <property type="entry name" value="Sirohaem_synth"/>
    <property type="match status" value="1"/>
</dbReference>
<dbReference type="Proteomes" id="UP001164472">
    <property type="component" value="Chromosome"/>
</dbReference>
<dbReference type="EC" id="1.3.1.76" evidence="15"/>
<keyword evidence="4 15" id="KW-0489">Methyltransferase</keyword>
<dbReference type="Gene3D" id="3.40.50.720">
    <property type="entry name" value="NAD(P)-binding Rossmann-like Domain"/>
    <property type="match status" value="1"/>
</dbReference>
<dbReference type="EC" id="4.99.1.4" evidence="15"/>
<dbReference type="SUPFAM" id="SSF53790">
    <property type="entry name" value="Tetrapyrrole methylase"/>
    <property type="match status" value="1"/>
</dbReference>
<evidence type="ECO:0000256" key="15">
    <source>
        <dbReference type="HAMAP-Rule" id="MF_01646"/>
    </source>
</evidence>
<dbReference type="InterPro" id="IPR006366">
    <property type="entry name" value="CobA/CysG_C"/>
</dbReference>
<evidence type="ECO:0000256" key="4">
    <source>
        <dbReference type="ARBA" id="ARBA00022603"/>
    </source>
</evidence>
<dbReference type="InterPro" id="IPR014777">
    <property type="entry name" value="4pyrrole_Mease_sub1"/>
</dbReference>
<dbReference type="GO" id="GO:0051266">
    <property type="term" value="F:sirohydrochlorin ferrochelatase activity"/>
    <property type="evidence" value="ECO:0007669"/>
    <property type="project" value="UniProtKB-EC"/>
</dbReference>
<dbReference type="InterPro" id="IPR000878">
    <property type="entry name" value="4pyrrol_Mease"/>
</dbReference>
<comment type="similarity">
    <text evidence="15">In the C-terminal section; belongs to the precorrin methyltransferase family.</text>
</comment>
<feature type="binding site" evidence="15">
    <location>
        <position position="225"/>
    </location>
    <ligand>
        <name>S-adenosyl-L-methionine</name>
        <dbReference type="ChEBI" id="CHEBI:59789"/>
    </ligand>
</feature>
<dbReference type="InterPro" id="IPR019478">
    <property type="entry name" value="Sirohaem_synthase_dimer_dom"/>
</dbReference>
<feature type="binding site" evidence="15">
    <location>
        <position position="383"/>
    </location>
    <ligand>
        <name>S-adenosyl-L-methionine</name>
        <dbReference type="ChEBI" id="CHEBI:59789"/>
    </ligand>
</feature>
<keyword evidence="3 15" id="KW-0169">Cobalamin biosynthesis</keyword>
<dbReference type="GO" id="GO:0004851">
    <property type="term" value="F:uroporphyrin-III C-methyltransferase activity"/>
    <property type="evidence" value="ECO:0007669"/>
    <property type="project" value="UniProtKB-UniRule"/>
</dbReference>
<keyword evidence="8 15" id="KW-0520">NAD</keyword>
<dbReference type="EMBL" id="CP101527">
    <property type="protein sequence ID" value="UZW76068.1"/>
    <property type="molecule type" value="Genomic_DNA"/>
</dbReference>
<dbReference type="HAMAP" id="MF_01646">
    <property type="entry name" value="Siroheme_synth"/>
    <property type="match status" value="1"/>
</dbReference>
<keyword evidence="7 15" id="KW-0560">Oxidoreductase</keyword>
<comment type="pathway">
    <text evidence="15">Porphyrin-containing compound metabolism; siroheme biosynthesis; siroheme from sirohydrochlorin: step 1/1.</text>
</comment>
<evidence type="ECO:0000259" key="18">
    <source>
        <dbReference type="Pfam" id="PF00590"/>
    </source>
</evidence>
<feature type="binding site" evidence="15">
    <location>
        <begin position="301"/>
        <end position="303"/>
    </location>
    <ligand>
        <name>S-adenosyl-L-methionine</name>
        <dbReference type="ChEBI" id="CHEBI:59789"/>
    </ligand>
</feature>
<dbReference type="InterPro" id="IPR014776">
    <property type="entry name" value="4pyrrole_Mease_sub2"/>
</dbReference>
<dbReference type="InterPro" id="IPR012409">
    <property type="entry name" value="Sirohaem_synth"/>
</dbReference>
<comment type="pathway">
    <text evidence="14 15">Cofactor biosynthesis; adenosylcobalamin biosynthesis; precorrin-2 from uroporphyrinogen III: step 1/1.</text>
</comment>
<feature type="active site" description="Proton acceptor" evidence="15 16">
    <location>
        <position position="248"/>
    </location>
</feature>
<dbReference type="InterPro" id="IPR003043">
    <property type="entry name" value="Uropor_MeTrfase_CS"/>
</dbReference>
<gene>
    <name evidence="15 20" type="primary">cysG</name>
    <name evidence="20" type="ORF">NNL22_05665</name>
</gene>
<dbReference type="SUPFAM" id="SSF51735">
    <property type="entry name" value="NAD(P)-binding Rossmann-fold domains"/>
    <property type="match status" value="1"/>
</dbReference>
<dbReference type="CDD" id="cd11642">
    <property type="entry name" value="SUMT"/>
    <property type="match status" value="1"/>
</dbReference>
<dbReference type="Pfam" id="PF00590">
    <property type="entry name" value="TP_methylase"/>
    <property type="match status" value="1"/>
</dbReference>
<evidence type="ECO:0000256" key="7">
    <source>
        <dbReference type="ARBA" id="ARBA00023002"/>
    </source>
</evidence>
<dbReference type="FunFam" id="3.30.950.10:FF:000001">
    <property type="entry name" value="Siroheme synthase"/>
    <property type="match status" value="1"/>
</dbReference>
<dbReference type="GO" id="GO:0043115">
    <property type="term" value="F:precorrin-2 dehydrogenase activity"/>
    <property type="evidence" value="ECO:0007669"/>
    <property type="project" value="UniProtKB-UniRule"/>
</dbReference>
<dbReference type="KEGG" id="asem:NNL22_05665"/>
<dbReference type="Gene3D" id="3.40.1010.10">
    <property type="entry name" value="Cobalt-precorrin-4 Transmethylase, Domain 1"/>
    <property type="match status" value="1"/>
</dbReference>
<comment type="similarity">
    <text evidence="2 17">Belongs to the precorrin methyltransferase family.</text>
</comment>
<dbReference type="Pfam" id="PF10414">
    <property type="entry name" value="CysG_dimeriser"/>
    <property type="match status" value="1"/>
</dbReference>
<comment type="pathway">
    <text evidence="1 15">Porphyrin-containing compound metabolism; siroheme biosynthesis; sirohydrochlorin from precorrin-2: step 1/1.</text>
</comment>
<feature type="binding site" evidence="15">
    <location>
        <begin position="22"/>
        <end position="23"/>
    </location>
    <ligand>
        <name>NAD(+)</name>
        <dbReference type="ChEBI" id="CHEBI:57540"/>
    </ligand>
</feature>
<evidence type="ECO:0000256" key="14">
    <source>
        <dbReference type="ARBA" id="ARBA00060548"/>
    </source>
</evidence>
<dbReference type="Gene3D" id="3.30.160.110">
    <property type="entry name" value="Siroheme synthase, domain 2"/>
    <property type="match status" value="1"/>
</dbReference>
<dbReference type="AlphaFoldDB" id="A0A9E8HNX9"/>
<dbReference type="InterPro" id="IPR035996">
    <property type="entry name" value="4pyrrol_Methylase_sf"/>
</dbReference>
<protein>
    <recommendedName>
        <fullName evidence="15">Siroheme synthase</fullName>
    </recommendedName>
    <domain>
        <recommendedName>
            <fullName evidence="15">Uroporphyrinogen-III C-methyltransferase</fullName>
            <shortName evidence="15">Urogen III methylase</shortName>
            <ecNumber evidence="15">2.1.1.107</ecNumber>
        </recommendedName>
        <alternativeName>
            <fullName evidence="15">SUMT</fullName>
        </alternativeName>
        <alternativeName>
            <fullName evidence="15">Uroporphyrinogen III methylase</fullName>
            <shortName evidence="15">UROM</shortName>
        </alternativeName>
    </domain>
    <domain>
        <recommendedName>
            <fullName evidence="15">Precorrin-2 dehydrogenase</fullName>
            <ecNumber evidence="15">1.3.1.76</ecNumber>
        </recommendedName>
    </domain>
    <domain>
        <recommendedName>
            <fullName evidence="15">Sirohydrochlorin ferrochelatase</fullName>
            <ecNumber evidence="15">4.99.1.4</ecNumber>
        </recommendedName>
    </domain>
</protein>
<feature type="binding site" evidence="15">
    <location>
        <position position="412"/>
    </location>
    <ligand>
        <name>S-adenosyl-L-methionine</name>
        <dbReference type="ChEBI" id="CHEBI:59789"/>
    </ligand>
</feature>
<feature type="binding site" evidence="15">
    <location>
        <begin position="331"/>
        <end position="332"/>
    </location>
    <ligand>
        <name>S-adenosyl-L-methionine</name>
        <dbReference type="ChEBI" id="CHEBI:59789"/>
    </ligand>
</feature>
<dbReference type="PANTHER" id="PTHR45790">
    <property type="entry name" value="SIROHEME SYNTHASE-RELATED"/>
    <property type="match status" value="1"/>
</dbReference>
<comment type="catalytic activity">
    <reaction evidence="13 15">
        <text>precorrin-2 + NAD(+) = sirohydrochlorin + NADH + 2 H(+)</text>
        <dbReference type="Rhea" id="RHEA:15613"/>
        <dbReference type="ChEBI" id="CHEBI:15378"/>
        <dbReference type="ChEBI" id="CHEBI:57540"/>
        <dbReference type="ChEBI" id="CHEBI:57945"/>
        <dbReference type="ChEBI" id="CHEBI:58351"/>
        <dbReference type="ChEBI" id="CHEBI:58827"/>
        <dbReference type="EC" id="1.3.1.76"/>
    </reaction>
</comment>
<keyword evidence="9 15" id="KW-0456">Lyase</keyword>
<evidence type="ECO:0000256" key="3">
    <source>
        <dbReference type="ARBA" id="ARBA00022573"/>
    </source>
</evidence>
<evidence type="ECO:0000256" key="11">
    <source>
        <dbReference type="ARBA" id="ARBA00023268"/>
    </source>
</evidence>
<dbReference type="Gene3D" id="1.10.8.210">
    <property type="entry name" value="Sirohaem synthase, dimerisation domain"/>
    <property type="match status" value="1"/>
</dbReference>
<evidence type="ECO:0000259" key="19">
    <source>
        <dbReference type="Pfam" id="PF10414"/>
    </source>
</evidence>
<feature type="binding site" evidence="15">
    <location>
        <begin position="43"/>
        <end position="44"/>
    </location>
    <ligand>
        <name>NAD(+)</name>
        <dbReference type="ChEBI" id="CHEBI:57540"/>
    </ligand>
</feature>
<feature type="region of interest" description="Precorrin-2 dehydrogenase / sirohydrochlorin ferrochelatase" evidence="15">
    <location>
        <begin position="1"/>
        <end position="203"/>
    </location>
</feature>
<keyword evidence="5 15" id="KW-0808">Transferase</keyword>
<name>A0A9E8HNX9_9ALTE</name>
<keyword evidence="11 15" id="KW-0511">Multifunctional enzyme</keyword>
<evidence type="ECO:0000256" key="13">
    <source>
        <dbReference type="ARBA" id="ARBA00047561"/>
    </source>
</evidence>
<organism evidence="20 21">
    <name type="scientific">Alkalimarinus sediminis</name>
    <dbReference type="NCBI Taxonomy" id="1632866"/>
    <lineage>
        <taxon>Bacteria</taxon>
        <taxon>Pseudomonadati</taxon>
        <taxon>Pseudomonadota</taxon>
        <taxon>Gammaproteobacteria</taxon>
        <taxon>Alteromonadales</taxon>
        <taxon>Alteromonadaceae</taxon>
        <taxon>Alkalimarinus</taxon>
    </lineage>
</organism>